<proteinExistence type="predicted"/>
<dbReference type="InterPro" id="IPR046860">
    <property type="entry name" value="SnoaL_5"/>
</dbReference>
<feature type="domain" description="SnoaL-like" evidence="1">
    <location>
        <begin position="21"/>
        <end position="137"/>
    </location>
</feature>
<sequence length="137" mass="15425">MGSCSNIRMLQLNQLRKKIDMTNQEIANRLVALLREGKFNEVYDELFHPEAHHIEPQSEHFANVKGVEAIKAKDAAMGEHLAGIESMEVGEAIVASKHIAIPYKLTANLKDGNQMALDEIIVYEVKNGKIVSEQFFY</sequence>
<dbReference type="Gene3D" id="3.10.450.50">
    <property type="match status" value="1"/>
</dbReference>
<evidence type="ECO:0000313" key="2">
    <source>
        <dbReference type="EMBL" id="PRX53995.1"/>
    </source>
</evidence>
<protein>
    <submittedName>
        <fullName evidence="2">SnoaL-like protein</fullName>
    </submittedName>
</protein>
<organism evidence="2 3">
    <name type="scientific">Flagellimonas meridianipacifica</name>
    <dbReference type="NCBI Taxonomy" id="1080225"/>
    <lineage>
        <taxon>Bacteria</taxon>
        <taxon>Pseudomonadati</taxon>
        <taxon>Bacteroidota</taxon>
        <taxon>Flavobacteriia</taxon>
        <taxon>Flavobacteriales</taxon>
        <taxon>Flavobacteriaceae</taxon>
        <taxon>Flagellimonas</taxon>
    </lineage>
</organism>
<dbReference type="AlphaFoldDB" id="A0A2T0M945"/>
<accession>A0A2T0M945</accession>
<comment type="caution">
    <text evidence="2">The sequence shown here is derived from an EMBL/GenBank/DDBJ whole genome shotgun (WGS) entry which is preliminary data.</text>
</comment>
<dbReference type="Pfam" id="PF20409">
    <property type="entry name" value="SnoaL_5"/>
    <property type="match status" value="1"/>
</dbReference>
<dbReference type="InterPro" id="IPR032710">
    <property type="entry name" value="NTF2-like_dom_sf"/>
</dbReference>
<dbReference type="EMBL" id="PVYX01000002">
    <property type="protein sequence ID" value="PRX53995.1"/>
    <property type="molecule type" value="Genomic_DNA"/>
</dbReference>
<evidence type="ECO:0000259" key="1">
    <source>
        <dbReference type="Pfam" id="PF20409"/>
    </source>
</evidence>
<dbReference type="SUPFAM" id="SSF54427">
    <property type="entry name" value="NTF2-like"/>
    <property type="match status" value="1"/>
</dbReference>
<evidence type="ECO:0000313" key="3">
    <source>
        <dbReference type="Proteomes" id="UP000237640"/>
    </source>
</evidence>
<keyword evidence="3" id="KW-1185">Reference proteome</keyword>
<gene>
    <name evidence="2" type="ORF">CLV81_2389</name>
</gene>
<reference evidence="2 3" key="1">
    <citation type="submission" date="2018-03" db="EMBL/GenBank/DDBJ databases">
        <title>Genomic Encyclopedia of Archaeal and Bacterial Type Strains, Phase II (KMG-II): from individual species to whole genera.</title>
        <authorList>
            <person name="Goeker M."/>
        </authorList>
    </citation>
    <scope>NUCLEOTIDE SEQUENCE [LARGE SCALE GENOMIC DNA]</scope>
    <source>
        <strain evidence="2 3">DSM 25027</strain>
    </source>
</reference>
<dbReference type="Proteomes" id="UP000237640">
    <property type="component" value="Unassembled WGS sequence"/>
</dbReference>
<dbReference type="RefSeq" id="WP_245911997.1">
    <property type="nucleotide sequence ID" value="NZ_PVYX01000002.1"/>
</dbReference>
<name>A0A2T0M945_9FLAO</name>